<dbReference type="AlphaFoldDB" id="A0A6L6VJY4"/>
<protein>
    <submittedName>
        <fullName evidence="1">Uncharacterized protein</fullName>
    </submittedName>
</protein>
<evidence type="ECO:0000313" key="2">
    <source>
        <dbReference type="Proteomes" id="UP000477951"/>
    </source>
</evidence>
<evidence type="ECO:0000313" key="1">
    <source>
        <dbReference type="EMBL" id="MUZ76110.1"/>
    </source>
</evidence>
<reference evidence="1 2" key="1">
    <citation type="submission" date="2019-12" db="EMBL/GenBank/DDBJ databases">
        <title>Whole-genome sequencing of Allorhizobium vitis.</title>
        <authorList>
            <person name="Gan H.M."/>
            <person name="Szegedi E."/>
            <person name="Burr T."/>
            <person name="Savka M.A."/>
        </authorList>
    </citation>
    <scope>NUCLEOTIDE SEQUENCE [LARGE SCALE GENOMIC DNA]</scope>
    <source>
        <strain evidence="1 2">CG516</strain>
    </source>
</reference>
<accession>A0A6L6VJY4</accession>
<dbReference type="RefSeq" id="WP_156616581.1">
    <property type="nucleotide sequence ID" value="NZ_WPHR01000048.1"/>
</dbReference>
<organism evidence="1 2">
    <name type="scientific">Agrobacterium vitis</name>
    <name type="common">Rhizobium vitis</name>
    <dbReference type="NCBI Taxonomy" id="373"/>
    <lineage>
        <taxon>Bacteria</taxon>
        <taxon>Pseudomonadati</taxon>
        <taxon>Pseudomonadota</taxon>
        <taxon>Alphaproteobacteria</taxon>
        <taxon>Hyphomicrobiales</taxon>
        <taxon>Rhizobiaceae</taxon>
        <taxon>Rhizobium/Agrobacterium group</taxon>
        <taxon>Agrobacterium</taxon>
    </lineage>
</organism>
<name>A0A6L6VJY4_AGRVI</name>
<dbReference type="EMBL" id="WPHR01000048">
    <property type="protein sequence ID" value="MUZ76110.1"/>
    <property type="molecule type" value="Genomic_DNA"/>
</dbReference>
<sequence length="73" mass="7872">MLYFCKALGRWMAELGTALGGGWSGEVDVETPAMIDAQMAPHLINATVLKPSDQQTCGLHSQNRVSVIRKPSS</sequence>
<proteinExistence type="predicted"/>
<gene>
    <name evidence="1" type="ORF">GOZ90_26060</name>
</gene>
<comment type="caution">
    <text evidence="1">The sequence shown here is derived from an EMBL/GenBank/DDBJ whole genome shotgun (WGS) entry which is preliminary data.</text>
</comment>
<dbReference type="Proteomes" id="UP000477951">
    <property type="component" value="Unassembled WGS sequence"/>
</dbReference>